<dbReference type="InterPro" id="IPR050194">
    <property type="entry name" value="Glycosyltransferase_grp1"/>
</dbReference>
<dbReference type="Gene3D" id="3.40.50.2000">
    <property type="entry name" value="Glycogen Phosphorylase B"/>
    <property type="match status" value="2"/>
</dbReference>
<organism evidence="2 3">
    <name type="scientific">Qipengyuania spongiae</name>
    <dbReference type="NCBI Taxonomy" id="2909673"/>
    <lineage>
        <taxon>Bacteria</taxon>
        <taxon>Pseudomonadati</taxon>
        <taxon>Pseudomonadota</taxon>
        <taxon>Alphaproteobacteria</taxon>
        <taxon>Sphingomonadales</taxon>
        <taxon>Erythrobacteraceae</taxon>
        <taxon>Qipengyuania</taxon>
    </lineage>
</organism>
<name>A0ABY5T685_9SPHN</name>
<dbReference type="PANTHER" id="PTHR45947">
    <property type="entry name" value="SULFOQUINOVOSYL TRANSFERASE SQD2"/>
    <property type="match status" value="1"/>
</dbReference>
<geneLocation type="plasmid" evidence="2 3">
    <name>unnamed</name>
</geneLocation>
<accession>A0ABY5T685</accession>
<keyword evidence="2" id="KW-0614">Plasmid</keyword>
<dbReference type="RefSeq" id="WP_265561557.1">
    <property type="nucleotide sequence ID" value="NZ_CP092472.1"/>
</dbReference>
<dbReference type="InterPro" id="IPR041693">
    <property type="entry name" value="Glyco_trans_4_5"/>
</dbReference>
<dbReference type="Pfam" id="PF00534">
    <property type="entry name" value="Glycos_transf_1"/>
    <property type="match status" value="1"/>
</dbReference>
<evidence type="ECO:0000313" key="2">
    <source>
        <dbReference type="EMBL" id="UVI40851.1"/>
    </source>
</evidence>
<evidence type="ECO:0000313" key="3">
    <source>
        <dbReference type="Proteomes" id="UP001065265"/>
    </source>
</evidence>
<keyword evidence="3" id="KW-1185">Reference proteome</keyword>
<proteinExistence type="predicted"/>
<evidence type="ECO:0000259" key="1">
    <source>
        <dbReference type="Pfam" id="PF00534"/>
    </source>
</evidence>
<dbReference type="Pfam" id="PF16994">
    <property type="entry name" value="Glyco_trans_4_5"/>
    <property type="match status" value="1"/>
</dbReference>
<gene>
    <name evidence="2" type="ORF">L1F33_14430</name>
</gene>
<dbReference type="InterPro" id="IPR001296">
    <property type="entry name" value="Glyco_trans_1"/>
</dbReference>
<feature type="domain" description="Glycosyl transferase family 1" evidence="1">
    <location>
        <begin position="209"/>
        <end position="364"/>
    </location>
</feature>
<dbReference type="EMBL" id="CP092472">
    <property type="protein sequence ID" value="UVI40851.1"/>
    <property type="molecule type" value="Genomic_DNA"/>
</dbReference>
<reference evidence="2" key="1">
    <citation type="submission" date="2022-02" db="EMBL/GenBank/DDBJ databases">
        <title>Qipengyuania spongiae sp. nov., isolated from marine sponge.</title>
        <authorList>
            <person name="Li Z."/>
            <person name="Zhang M."/>
        </authorList>
    </citation>
    <scope>NUCLEOTIDE SEQUENCE</scope>
    <source>
        <strain evidence="2">PHS-Z21</strain>
        <plasmid evidence="2">unnamed</plasmid>
    </source>
</reference>
<dbReference type="SUPFAM" id="SSF53756">
    <property type="entry name" value="UDP-Glycosyltransferase/glycogen phosphorylase"/>
    <property type="match status" value="1"/>
</dbReference>
<dbReference type="PANTHER" id="PTHR45947:SF3">
    <property type="entry name" value="SULFOQUINOVOSYL TRANSFERASE SQD2"/>
    <property type="match status" value="1"/>
</dbReference>
<sequence>MKKDTSTNFIALLRRVLARMPKRLSRFGYALLRPMRLPRLANDQPLALVATHDLSLSGAPRTALDLARALMQMGYQVVAVAMADGPMRKEYEAAGVTLLIDPMPRRKARYLRNLATKAEIALANTVVCAPLVDAWSKYAPVCWYLHELSLLEHLLQQGRIARPLTNAGRIWTGSELCARIVRPYRLDTVVLPYGLAPVSAGTPFDNDFLDVGIFGSVEPRKGQDLAIDGLLRLAPEDRARIRLHFYGRLLDPLFAKGFLDHCATIEQATYGGELDQADYRAMLGRMDAILVCSREDTAPLVSIDALSAERLLLLTRAVGTSAWLNDGEEALIEQEASAAAMSRLYERALAAWPDRMRIGSAARARFDQTFAWDTFVNQLEKEIVAARDTFFAVSKNLA</sequence>
<protein>
    <submittedName>
        <fullName evidence="2">Glycosyltransferase family 4 protein</fullName>
    </submittedName>
</protein>
<dbReference type="CDD" id="cd03801">
    <property type="entry name" value="GT4_PimA-like"/>
    <property type="match status" value="1"/>
</dbReference>
<dbReference type="Proteomes" id="UP001065265">
    <property type="component" value="Plasmid unnamed"/>
</dbReference>